<feature type="compositionally biased region" description="Basic and acidic residues" evidence="1">
    <location>
        <begin position="143"/>
        <end position="158"/>
    </location>
</feature>
<comment type="caution">
    <text evidence="2">The sequence shown here is derived from an EMBL/GenBank/DDBJ whole genome shotgun (WGS) entry which is preliminary data.</text>
</comment>
<protein>
    <submittedName>
        <fullName evidence="2">Uncharacterized protein</fullName>
    </submittedName>
</protein>
<sequence length="164" mass="18845">MAKDEIADDVRKIDCKIENDGSYSCDITSGAYVGWFARCIGDFLRGRMIGGTRGQPNIIKNMFTHASRSCRGKQREYEPQLLMSGEYSGAEFRPKTEKYFIKDLIIGKGIKQTNIKKDRIILKGKGLMCLFDDDLDSLTCDRPTPERHTPEEWRRLHEIQSPYT</sequence>
<dbReference type="EMBL" id="LAZR01000107">
    <property type="protein sequence ID" value="KKN90763.1"/>
    <property type="molecule type" value="Genomic_DNA"/>
</dbReference>
<feature type="region of interest" description="Disordered" evidence="1">
    <location>
        <begin position="141"/>
        <end position="164"/>
    </location>
</feature>
<gene>
    <name evidence="2" type="ORF">LCGC14_0223460</name>
</gene>
<dbReference type="AlphaFoldDB" id="A0A0F9XFX5"/>
<evidence type="ECO:0000256" key="1">
    <source>
        <dbReference type="SAM" id="MobiDB-lite"/>
    </source>
</evidence>
<organism evidence="2">
    <name type="scientific">marine sediment metagenome</name>
    <dbReference type="NCBI Taxonomy" id="412755"/>
    <lineage>
        <taxon>unclassified sequences</taxon>
        <taxon>metagenomes</taxon>
        <taxon>ecological metagenomes</taxon>
    </lineage>
</organism>
<reference evidence="2" key="1">
    <citation type="journal article" date="2015" name="Nature">
        <title>Complex archaea that bridge the gap between prokaryotes and eukaryotes.</title>
        <authorList>
            <person name="Spang A."/>
            <person name="Saw J.H."/>
            <person name="Jorgensen S.L."/>
            <person name="Zaremba-Niedzwiedzka K."/>
            <person name="Martijn J."/>
            <person name="Lind A.E."/>
            <person name="van Eijk R."/>
            <person name="Schleper C."/>
            <person name="Guy L."/>
            <person name="Ettema T.J."/>
        </authorList>
    </citation>
    <scope>NUCLEOTIDE SEQUENCE</scope>
</reference>
<name>A0A0F9XFX5_9ZZZZ</name>
<accession>A0A0F9XFX5</accession>
<proteinExistence type="predicted"/>
<evidence type="ECO:0000313" key="2">
    <source>
        <dbReference type="EMBL" id="KKN90763.1"/>
    </source>
</evidence>